<accession>A0A5B8MDQ9</accession>
<evidence type="ECO:0000256" key="2">
    <source>
        <dbReference type="ARBA" id="ARBA00007299"/>
    </source>
</evidence>
<dbReference type="InterPro" id="IPR016722">
    <property type="entry name" value="DNA_pol_alpha_bsu"/>
</dbReference>
<comment type="similarity">
    <text evidence="2 6">Belongs to the DNA polymerase alpha subunit B family.</text>
</comment>
<dbReference type="InterPro" id="IPR007185">
    <property type="entry name" value="DNA_pol_a/d/e_bsu"/>
</dbReference>
<keyword evidence="4 6" id="KW-0235">DNA replication</keyword>
<evidence type="ECO:0000313" key="10">
    <source>
        <dbReference type="EMBL" id="QDZ18573.1"/>
    </source>
</evidence>
<sequence length="619" mass="66588">MATTRRAFEAQGMTLKDEMCVKLAARVSGMLGIGDMMELAEEYEVFHINRGESSNVVTTELLEAFKDHLQRQRSEVLSKKKRAGGWHTYASMDLDDVSVSLDRSFSKVQTQQAGKKGGFAKPGPVAQARSSKRASDAPETQAKAGSTFSKRARSGTDFASLVVKHKKRPDAEEEAEGAPKYSKVLDEDTGARSLLRGPGTSARFMYDTAEAKAALVDERIQRLVDLLETRFGIDASNSVYGIANEPVVVCGRICCDSAEGRINEASILIEGSSLHSQGMKVRLDTSKLSSLSLFPGQVVAVEGINPSGHCITAFGILTGVPKPLCAAGSSHRALGRAGDRSRRVVVASGPFTTVEDLSLEPLKALIESASEDKPDFLVLNGPFVDKDHPIVKAGQVDVEFEDLFDLCCESFRKLPRETKVVLVPSVRDVHHDPAYPQPPFRTNGMPGDVREKIICAPNPAVVSCSGVTIGATSHDILKHLSGSELHRSSSSSDRMARLASHVLQQRNFYPLSPPAPGTCLDSKLASEKDAIFLPNSPDVLVLPSDLNPFAREVSVQPSVHTRDGHVGVFSTKIPESSAQEASCICVNPGRLAKGPTGGTFCLLDVTPSGELEKATIKRI</sequence>
<dbReference type="Proteomes" id="UP000316726">
    <property type="component" value="Chromosome 2"/>
</dbReference>
<dbReference type="OrthoDB" id="336885at2759"/>
<organism evidence="10 11">
    <name type="scientific">Chloropicon primus</name>
    <dbReference type="NCBI Taxonomy" id="1764295"/>
    <lineage>
        <taxon>Eukaryota</taxon>
        <taxon>Viridiplantae</taxon>
        <taxon>Chlorophyta</taxon>
        <taxon>Chloropicophyceae</taxon>
        <taxon>Chloropicales</taxon>
        <taxon>Chloropicaceae</taxon>
        <taxon>Chloropicon</taxon>
    </lineage>
</organism>
<dbReference type="InterPro" id="IPR054300">
    <property type="entry name" value="OB_DPOA2"/>
</dbReference>
<name>A0A5B8MDQ9_9CHLO</name>
<dbReference type="PANTHER" id="PTHR23061">
    <property type="entry name" value="DNA POLYMERASE 2 ALPHA 70 KDA SUBUNIT"/>
    <property type="match status" value="1"/>
</dbReference>
<gene>
    <name evidence="10" type="ORF">A3770_02p10910</name>
</gene>
<dbReference type="AlphaFoldDB" id="A0A5B8MDQ9"/>
<keyword evidence="11" id="KW-1185">Reference proteome</keyword>
<comment type="function">
    <text evidence="6">Accessory subunit of the DNA polymerase alpha complex (also known as the alpha DNA polymerase-primase complex) which plays an essential role in the initiation of DNA synthesis.</text>
</comment>
<feature type="region of interest" description="Disordered" evidence="7">
    <location>
        <begin position="109"/>
        <end position="151"/>
    </location>
</feature>
<evidence type="ECO:0000256" key="7">
    <source>
        <dbReference type="SAM" id="MobiDB-lite"/>
    </source>
</evidence>
<protein>
    <recommendedName>
        <fullName evidence="3 6">DNA polymerase alpha subunit B</fullName>
    </recommendedName>
</protein>
<dbReference type="PANTHER" id="PTHR23061:SF12">
    <property type="entry name" value="DNA POLYMERASE ALPHA SUBUNIT B"/>
    <property type="match status" value="1"/>
</dbReference>
<dbReference type="Pfam" id="PF22062">
    <property type="entry name" value="OB_DPOA2"/>
    <property type="match status" value="1"/>
</dbReference>
<feature type="domain" description="DNA polymerase alpha/delta/epsilon subunit B" evidence="8">
    <location>
        <begin position="344"/>
        <end position="550"/>
    </location>
</feature>
<evidence type="ECO:0000256" key="6">
    <source>
        <dbReference type="PIRNR" id="PIRNR018300"/>
    </source>
</evidence>
<dbReference type="GO" id="GO:0005658">
    <property type="term" value="C:alpha DNA polymerase:primase complex"/>
    <property type="evidence" value="ECO:0007669"/>
    <property type="project" value="TreeGrafter"/>
</dbReference>
<evidence type="ECO:0000259" key="9">
    <source>
        <dbReference type="Pfam" id="PF22062"/>
    </source>
</evidence>
<evidence type="ECO:0000256" key="4">
    <source>
        <dbReference type="ARBA" id="ARBA00022705"/>
    </source>
</evidence>
<dbReference type="GO" id="GO:0003677">
    <property type="term" value="F:DNA binding"/>
    <property type="evidence" value="ECO:0007669"/>
    <property type="project" value="InterPro"/>
</dbReference>
<feature type="domain" description="DNA polymerase alpha subunit B OB" evidence="9">
    <location>
        <begin position="215"/>
        <end position="317"/>
    </location>
</feature>
<dbReference type="GO" id="GO:0006270">
    <property type="term" value="P:DNA replication initiation"/>
    <property type="evidence" value="ECO:0007669"/>
    <property type="project" value="TreeGrafter"/>
</dbReference>
<dbReference type="Gene3D" id="3.60.21.60">
    <property type="match status" value="2"/>
</dbReference>
<dbReference type="EMBL" id="CP031035">
    <property type="protein sequence ID" value="QDZ18573.1"/>
    <property type="molecule type" value="Genomic_DNA"/>
</dbReference>
<proteinExistence type="inferred from homology"/>
<evidence type="ECO:0000256" key="5">
    <source>
        <dbReference type="ARBA" id="ARBA00023242"/>
    </source>
</evidence>
<dbReference type="STRING" id="1764295.A0A5B8MDQ9"/>
<evidence type="ECO:0000256" key="1">
    <source>
        <dbReference type="ARBA" id="ARBA00004123"/>
    </source>
</evidence>
<keyword evidence="5 6" id="KW-0539">Nucleus</keyword>
<evidence type="ECO:0000259" key="8">
    <source>
        <dbReference type="Pfam" id="PF04042"/>
    </source>
</evidence>
<evidence type="ECO:0000313" key="11">
    <source>
        <dbReference type="Proteomes" id="UP000316726"/>
    </source>
</evidence>
<comment type="subcellular location">
    <subcellularLocation>
        <location evidence="1 6">Nucleus</location>
    </subcellularLocation>
</comment>
<dbReference type="Pfam" id="PF04042">
    <property type="entry name" value="DNA_pol_E_B"/>
    <property type="match status" value="1"/>
</dbReference>
<dbReference type="PIRSF" id="PIRSF018300">
    <property type="entry name" value="DNA_pol_alph_2"/>
    <property type="match status" value="1"/>
</dbReference>
<reference evidence="10 11" key="1">
    <citation type="submission" date="2018-07" db="EMBL/GenBank/DDBJ databases">
        <title>The complete nuclear genome of the prasinophyte Chloropicon primus (CCMP1205).</title>
        <authorList>
            <person name="Pombert J.-F."/>
            <person name="Otis C."/>
            <person name="Turmel M."/>
            <person name="Lemieux C."/>
        </authorList>
    </citation>
    <scope>NUCLEOTIDE SEQUENCE [LARGE SCALE GENOMIC DNA]</scope>
    <source>
        <strain evidence="10 11">CCMP1205</strain>
    </source>
</reference>
<feature type="region of interest" description="Disordered" evidence="7">
    <location>
        <begin position="163"/>
        <end position="182"/>
    </location>
</feature>
<evidence type="ECO:0000256" key="3">
    <source>
        <dbReference type="ARBA" id="ARBA00018596"/>
    </source>
</evidence>